<dbReference type="RefSeq" id="WP_268610028.1">
    <property type="nucleotide sequence ID" value="NZ_CP113797.1"/>
</dbReference>
<dbReference type="Gene3D" id="2.60.120.380">
    <property type="match status" value="3"/>
</dbReference>
<organism evidence="3 4">
    <name type="scientific">Thermocoleostomius sinensis A174</name>
    <dbReference type="NCBI Taxonomy" id="2016057"/>
    <lineage>
        <taxon>Bacteria</taxon>
        <taxon>Bacillati</taxon>
        <taxon>Cyanobacteriota</taxon>
        <taxon>Cyanophyceae</taxon>
        <taxon>Oculatellales</taxon>
        <taxon>Oculatellaceae</taxon>
        <taxon>Thermocoleostomius</taxon>
    </lineage>
</organism>
<protein>
    <submittedName>
        <fullName evidence="3">Pre-peptidase C-terminal domain-containing protein</fullName>
    </submittedName>
</protein>
<dbReference type="KEGG" id="tsin:OXH18_23890"/>
<evidence type="ECO:0000313" key="3">
    <source>
        <dbReference type="EMBL" id="WAL60172.1"/>
    </source>
</evidence>
<evidence type="ECO:0000256" key="1">
    <source>
        <dbReference type="SAM" id="MobiDB-lite"/>
    </source>
</evidence>
<keyword evidence="4" id="KW-1185">Reference proteome</keyword>
<dbReference type="InterPro" id="IPR007280">
    <property type="entry name" value="Peptidase_C_arc/bac"/>
</dbReference>
<feature type="domain" description="Peptidase C-terminal archaeal/bacterial" evidence="2">
    <location>
        <begin position="331"/>
        <end position="406"/>
    </location>
</feature>
<evidence type="ECO:0000313" key="4">
    <source>
        <dbReference type="Proteomes" id="UP001163152"/>
    </source>
</evidence>
<dbReference type="AlphaFoldDB" id="A0A9E8ZC68"/>
<feature type="compositionally biased region" description="Pro residues" evidence="1">
    <location>
        <begin position="140"/>
        <end position="189"/>
    </location>
</feature>
<gene>
    <name evidence="3" type="ORF">OXH18_23890</name>
</gene>
<reference evidence="3" key="1">
    <citation type="submission" date="2022-12" db="EMBL/GenBank/DDBJ databases">
        <title>Polyphasic identification of a Novel Hot-Spring Cyanobacterium Ocullathermofonsia sinensis gen nov. sp. nov. and Genomic Insights on its Adaptations to the Thermal Habitat.</title>
        <authorList>
            <person name="Daroch M."/>
            <person name="Tang J."/>
            <person name="Jiang Y."/>
        </authorList>
    </citation>
    <scope>NUCLEOTIDE SEQUENCE</scope>
    <source>
        <strain evidence="3">PKUAC-SCTA174</strain>
    </source>
</reference>
<name>A0A9E8ZC68_9CYAN</name>
<sequence length="900" mass="97612">MADRDSRLSRARSLGVLPIARRDKLDQKDLDDLFRFNVLGRSRLDLSLSGMKKANFDVELYAFRVPPSQISKKEGNIDFRKLKANVRNKYLQLLGVSRNGGTASESLQADLAAGEYLVRVSRRRGKSRYLLQLNGALIPDPTPLPTPLPAPAPSPTPGPTPLPIPTPLPVPNPSPAPAPNPTPSPPPAPGNSLATAFNLSLPSALVTGRVNNDDRRDYYTFTLDRAEDALFELTGLKKSTITLLDEQGQTLSQFTPKTSFDREKFIKSLEAGKYYLLFEQQAIGTTGNYSINASVLTDAVSDEVPATPNVTLRTTTQRFSNYVVDGGKRSQVDYYRFSVNATSSLTVEVKNLFGNLDVRLGKVSDPQEQWRVFDDASNSPPETYGRGTEAFRGKLSAGEYILQVYAPEGQGSTYDLFASLRPTFDQPAISRDINFNGNAQAKNLINVGNFAFFSANDGTRTSLWRTDGTLTGTERVRDFTSISDTAVSANNALYFVADGGTGNELWRSTAGGTIRQLTNFTGNGGSSSSDISQITVVGSRVYFMANPGGGQRFYRTNLNGAGVEDITQVTVNGRTLPLFTDQIRNLTVVGDHLFFVADTDGGDSDMELWRVRNAGTADRAVEKIDINALGSSNPANLTVVNGNTLYLTATRPNLATFVQERRLVKLENILDDTDDDINDNTGIKAININIQGSLTDSTLYLLKGDAANEADDILYLTADANDGSSRGRELLKLENPVAATSASIATIVKDIAPGNAGSNPRNFAEYNGRLFFTANDGTGERLWYTDATEGARSIDVGLLNSTDNTSQVAYSNASQLTVVGNTLYLSARSERQGIELWQIRGTTLSLVQDINMVPSEDISSANNSSSPQQLVSINETLFFVADNGPSGLEVWSVTPDEELA</sequence>
<evidence type="ECO:0000259" key="2">
    <source>
        <dbReference type="Pfam" id="PF04151"/>
    </source>
</evidence>
<dbReference type="Pfam" id="PF04151">
    <property type="entry name" value="PPC"/>
    <property type="match status" value="1"/>
</dbReference>
<dbReference type="SUPFAM" id="SSF89260">
    <property type="entry name" value="Collagen-binding domain"/>
    <property type="match status" value="2"/>
</dbReference>
<dbReference type="Proteomes" id="UP001163152">
    <property type="component" value="Chromosome"/>
</dbReference>
<dbReference type="EMBL" id="CP113797">
    <property type="protein sequence ID" value="WAL60172.1"/>
    <property type="molecule type" value="Genomic_DNA"/>
</dbReference>
<dbReference type="SUPFAM" id="SSF69304">
    <property type="entry name" value="Tricorn protease N-terminal domain"/>
    <property type="match status" value="1"/>
</dbReference>
<feature type="region of interest" description="Disordered" evidence="1">
    <location>
        <begin position="140"/>
        <end position="195"/>
    </location>
</feature>
<proteinExistence type="predicted"/>
<accession>A0A9E8ZC68</accession>